<evidence type="ECO:0000256" key="4">
    <source>
        <dbReference type="ARBA" id="ARBA00022723"/>
    </source>
</evidence>
<dbReference type="Pfam" id="PF13639">
    <property type="entry name" value="zf-RING_2"/>
    <property type="match status" value="1"/>
</dbReference>
<gene>
    <name evidence="11" type="ORF">RGQ29_023837</name>
</gene>
<keyword evidence="4" id="KW-0479">Metal-binding</keyword>
<organism evidence="11 12">
    <name type="scientific">Quercus rubra</name>
    <name type="common">Northern red oak</name>
    <name type="synonym">Quercus borealis</name>
    <dbReference type="NCBI Taxonomy" id="3512"/>
    <lineage>
        <taxon>Eukaryota</taxon>
        <taxon>Viridiplantae</taxon>
        <taxon>Streptophyta</taxon>
        <taxon>Embryophyta</taxon>
        <taxon>Tracheophyta</taxon>
        <taxon>Spermatophyta</taxon>
        <taxon>Magnoliopsida</taxon>
        <taxon>eudicotyledons</taxon>
        <taxon>Gunneridae</taxon>
        <taxon>Pentapetalae</taxon>
        <taxon>rosids</taxon>
        <taxon>fabids</taxon>
        <taxon>Fagales</taxon>
        <taxon>Fagaceae</taxon>
        <taxon>Quercus</taxon>
    </lineage>
</organism>
<dbReference type="Gene3D" id="3.30.40.10">
    <property type="entry name" value="Zinc/RING finger domain, C3HC4 (zinc finger)"/>
    <property type="match status" value="1"/>
</dbReference>
<dbReference type="InterPro" id="IPR013083">
    <property type="entry name" value="Znf_RING/FYVE/PHD"/>
</dbReference>
<keyword evidence="5 9" id="KW-0863">Zinc-finger</keyword>
<evidence type="ECO:0000259" key="10">
    <source>
        <dbReference type="PROSITE" id="PS50089"/>
    </source>
</evidence>
<dbReference type="AlphaFoldDB" id="A0AAN7F756"/>
<sequence length="246" mass="28235">MESSSSSRPNREKMVKKVIWPAIRGRSCPICLKDLEAREAAVLTDCRHAYCVGCIRKWSGLKRNCPLCNAHFDSWFCDISLSSRTFYKERLSALNNNIADNTRNDDVQVGFSRIGHRHRSIYSRRLRAVSSPSQNCREQNISGNIGAKERIVQRIGPWIRRELQAILGDPDPSVIVHVASSLFIASLENNNNVHSEQLNVEDEYIAPLRRFLDDRTSMFWHELRCFAESSLNMETYDAVVEYEQLG</sequence>
<evidence type="ECO:0000313" key="12">
    <source>
        <dbReference type="Proteomes" id="UP001324115"/>
    </source>
</evidence>
<feature type="domain" description="RING-type" evidence="10">
    <location>
        <begin position="28"/>
        <end position="69"/>
    </location>
</feature>
<evidence type="ECO:0000313" key="11">
    <source>
        <dbReference type="EMBL" id="KAK4586829.1"/>
    </source>
</evidence>
<keyword evidence="7" id="KW-0805">Transcription regulation</keyword>
<dbReference type="SUPFAM" id="SSF57850">
    <property type="entry name" value="RING/U-box"/>
    <property type="match status" value="1"/>
</dbReference>
<evidence type="ECO:0000256" key="6">
    <source>
        <dbReference type="ARBA" id="ARBA00022833"/>
    </source>
</evidence>
<dbReference type="GO" id="GO:0061630">
    <property type="term" value="F:ubiquitin protein ligase activity"/>
    <property type="evidence" value="ECO:0007669"/>
    <property type="project" value="UniProtKB-EC"/>
</dbReference>
<name>A0AAN7F756_QUERU</name>
<dbReference type="InterPro" id="IPR001841">
    <property type="entry name" value="Znf_RING"/>
</dbReference>
<keyword evidence="6" id="KW-0862">Zinc</keyword>
<dbReference type="EMBL" id="JAXUIC010000006">
    <property type="protein sequence ID" value="KAK4586828.1"/>
    <property type="molecule type" value="Genomic_DNA"/>
</dbReference>
<evidence type="ECO:0000256" key="2">
    <source>
        <dbReference type="ARBA" id="ARBA00012483"/>
    </source>
</evidence>
<evidence type="ECO:0000256" key="1">
    <source>
        <dbReference type="ARBA" id="ARBA00000900"/>
    </source>
</evidence>
<dbReference type="GO" id="GO:0006513">
    <property type="term" value="P:protein monoubiquitination"/>
    <property type="evidence" value="ECO:0007669"/>
    <property type="project" value="TreeGrafter"/>
</dbReference>
<dbReference type="GO" id="GO:0000209">
    <property type="term" value="P:protein polyubiquitination"/>
    <property type="evidence" value="ECO:0007669"/>
    <property type="project" value="TreeGrafter"/>
</dbReference>
<dbReference type="PANTHER" id="PTHR46077">
    <property type="entry name" value="E3 UBIQUITIN-PROTEIN LIGASE TOPORS"/>
    <property type="match status" value="1"/>
</dbReference>
<evidence type="ECO:0000256" key="5">
    <source>
        <dbReference type="ARBA" id="ARBA00022771"/>
    </source>
</evidence>
<comment type="caution">
    <text evidence="11">The sequence shown here is derived from an EMBL/GenBank/DDBJ whole genome shotgun (WGS) entry which is preliminary data.</text>
</comment>
<dbReference type="EMBL" id="JAXUIC010000006">
    <property type="protein sequence ID" value="KAK4586829.1"/>
    <property type="molecule type" value="Genomic_DNA"/>
</dbReference>
<evidence type="ECO:0000256" key="3">
    <source>
        <dbReference type="ARBA" id="ARBA00022679"/>
    </source>
</evidence>
<evidence type="ECO:0000256" key="7">
    <source>
        <dbReference type="ARBA" id="ARBA00023015"/>
    </source>
</evidence>
<evidence type="ECO:0000256" key="9">
    <source>
        <dbReference type="PROSITE-ProRule" id="PRU00175"/>
    </source>
</evidence>
<dbReference type="InterPro" id="IPR017907">
    <property type="entry name" value="Znf_RING_CS"/>
</dbReference>
<evidence type="ECO:0000256" key="8">
    <source>
        <dbReference type="ARBA" id="ARBA00023163"/>
    </source>
</evidence>
<dbReference type="PROSITE" id="PS50089">
    <property type="entry name" value="ZF_RING_2"/>
    <property type="match status" value="1"/>
</dbReference>
<proteinExistence type="predicted"/>
<accession>A0AAN7F756</accession>
<dbReference type="PANTHER" id="PTHR46077:SF1">
    <property type="entry name" value="TOP1 BINDING ARGININE_SERINE RICH PROTEIN, E3 UBIQUITIN LIGASE"/>
    <property type="match status" value="1"/>
</dbReference>
<dbReference type="GO" id="GO:0008270">
    <property type="term" value="F:zinc ion binding"/>
    <property type="evidence" value="ECO:0007669"/>
    <property type="project" value="UniProtKB-KW"/>
</dbReference>
<keyword evidence="8" id="KW-0804">Transcription</keyword>
<dbReference type="SMART" id="SM00184">
    <property type="entry name" value="RING"/>
    <property type="match status" value="1"/>
</dbReference>
<keyword evidence="3" id="KW-0808">Transferase</keyword>
<keyword evidence="12" id="KW-1185">Reference proteome</keyword>
<dbReference type="EC" id="2.3.2.27" evidence="2"/>
<comment type="catalytic activity">
    <reaction evidence="1">
        <text>S-ubiquitinyl-[E2 ubiquitin-conjugating enzyme]-L-cysteine + [acceptor protein]-L-lysine = [E2 ubiquitin-conjugating enzyme]-L-cysteine + N(6)-ubiquitinyl-[acceptor protein]-L-lysine.</text>
        <dbReference type="EC" id="2.3.2.27"/>
    </reaction>
</comment>
<protein>
    <recommendedName>
        <fullName evidence="2">RING-type E3 ubiquitin transferase</fullName>
        <ecNumber evidence="2">2.3.2.27</ecNumber>
    </recommendedName>
</protein>
<dbReference type="Proteomes" id="UP001324115">
    <property type="component" value="Unassembled WGS sequence"/>
</dbReference>
<dbReference type="PROSITE" id="PS00518">
    <property type="entry name" value="ZF_RING_1"/>
    <property type="match status" value="1"/>
</dbReference>
<reference evidence="11 12" key="1">
    <citation type="journal article" date="2023" name="G3 (Bethesda)">
        <title>A haplotype-resolved chromosome-scale genome for Quercus rubra L. provides insights into the genetics of adaptive traits for red oak species.</title>
        <authorList>
            <person name="Kapoor B."/>
            <person name="Jenkins J."/>
            <person name="Schmutz J."/>
            <person name="Zhebentyayeva T."/>
            <person name="Kuelheim C."/>
            <person name="Coggeshall M."/>
            <person name="Heim C."/>
            <person name="Lasky J.R."/>
            <person name="Leites L."/>
            <person name="Islam-Faridi N."/>
            <person name="Romero-Severson J."/>
            <person name="DeLeo V.L."/>
            <person name="Lucas S.M."/>
            <person name="Lazic D."/>
            <person name="Gailing O."/>
            <person name="Carlson J."/>
            <person name="Staton M."/>
        </authorList>
    </citation>
    <scope>NUCLEOTIDE SEQUENCE [LARGE SCALE GENOMIC DNA]</scope>
    <source>
        <strain evidence="11">Pseudo-F2</strain>
    </source>
</reference>